<dbReference type="InterPro" id="IPR001005">
    <property type="entry name" value="SANT/Myb"/>
</dbReference>
<accession>A0AAV3Q0X7</accession>
<keyword evidence="3 11" id="KW-0238">DNA-binding</keyword>
<evidence type="ECO:0000256" key="6">
    <source>
        <dbReference type="PROSITE-ProRule" id="PRU00047"/>
    </source>
</evidence>
<name>A0AAV3Q0X7_LITER</name>
<dbReference type="Gene3D" id="1.10.10.60">
    <property type="entry name" value="Homeodomain-like"/>
    <property type="match status" value="1"/>
</dbReference>
<dbReference type="PANTHER" id="PTHR44191:SF62">
    <property type="entry name" value="OS04G0341900 PROTEIN"/>
    <property type="match status" value="1"/>
</dbReference>
<evidence type="ECO:0000313" key="11">
    <source>
        <dbReference type="EMBL" id="GAA0156928.1"/>
    </source>
</evidence>
<evidence type="ECO:0000313" key="12">
    <source>
        <dbReference type="Proteomes" id="UP001454036"/>
    </source>
</evidence>
<evidence type="ECO:0000256" key="2">
    <source>
        <dbReference type="ARBA" id="ARBA00023015"/>
    </source>
</evidence>
<keyword evidence="2" id="KW-0805">Transcription regulation</keyword>
<dbReference type="GO" id="GO:0009739">
    <property type="term" value="P:response to gibberellin"/>
    <property type="evidence" value="ECO:0007669"/>
    <property type="project" value="TreeGrafter"/>
</dbReference>
<keyword evidence="6" id="KW-0479">Metal-binding</keyword>
<feature type="domain" description="SANT" evidence="9">
    <location>
        <begin position="103"/>
        <end position="151"/>
    </location>
</feature>
<dbReference type="GO" id="GO:0009723">
    <property type="term" value="P:response to ethylene"/>
    <property type="evidence" value="ECO:0007669"/>
    <property type="project" value="TreeGrafter"/>
</dbReference>
<dbReference type="InterPro" id="IPR017930">
    <property type="entry name" value="Myb_dom"/>
</dbReference>
<dbReference type="InterPro" id="IPR052245">
    <property type="entry name" value="Plant_Stress_Dev_TF"/>
</dbReference>
<dbReference type="SUPFAM" id="SSF46689">
    <property type="entry name" value="Homeodomain-like"/>
    <property type="match status" value="1"/>
</dbReference>
<evidence type="ECO:0000259" key="9">
    <source>
        <dbReference type="PROSITE" id="PS51293"/>
    </source>
</evidence>
<dbReference type="EMBL" id="BAABME010002982">
    <property type="protein sequence ID" value="GAA0156928.1"/>
    <property type="molecule type" value="Genomic_DNA"/>
</dbReference>
<feature type="domain" description="CCHC-type" evidence="8">
    <location>
        <begin position="3"/>
        <end position="18"/>
    </location>
</feature>
<dbReference type="PROSITE" id="PS50090">
    <property type="entry name" value="MYB_LIKE"/>
    <property type="match status" value="1"/>
</dbReference>
<dbReference type="InterPro" id="IPR006447">
    <property type="entry name" value="Myb_dom_plants"/>
</dbReference>
<protein>
    <submittedName>
        <fullName evidence="11">DNA-binding transcription factor</fullName>
    </submittedName>
</protein>
<dbReference type="InterPro" id="IPR001878">
    <property type="entry name" value="Znf_CCHC"/>
</dbReference>
<dbReference type="GO" id="GO:0003677">
    <property type="term" value="F:DNA binding"/>
    <property type="evidence" value="ECO:0007669"/>
    <property type="project" value="UniProtKB-KW"/>
</dbReference>
<dbReference type="PROSITE" id="PS51294">
    <property type="entry name" value="HTH_MYB"/>
    <property type="match status" value="1"/>
</dbReference>
<feature type="domain" description="HTH myb-type" evidence="10">
    <location>
        <begin position="95"/>
        <end position="151"/>
    </location>
</feature>
<dbReference type="InterPro" id="IPR009057">
    <property type="entry name" value="Homeodomain-like_sf"/>
</dbReference>
<evidence type="ECO:0000256" key="3">
    <source>
        <dbReference type="ARBA" id="ARBA00023125"/>
    </source>
</evidence>
<keyword evidence="5" id="KW-0539">Nucleus</keyword>
<dbReference type="SMART" id="SM00717">
    <property type="entry name" value="SANT"/>
    <property type="match status" value="1"/>
</dbReference>
<sequence>MVRKCSHCGNEGHNSRTCNNKKVATPGLKLFGVQLDGISSFSPSLSSSPPKPIPIKKSFSLDCLHSSSPSSSSINENSDKIIVGYVSDGLLAPSHERKKGVPWTEEEHRVFLVGLERLGRGDWRGISKNFVTTRTPTQVASHAQKYFLRLANLNKNRRSSSSLFNMVEMNDGGNNKIQEPGNIISWEPNDAQFKIFHDPGTIPSLVELNSSNNAIETKVQNKNYWHSQLNSEDRQSSINNNSSISSSGLIDLELTLTSPRTMGQRKSSSSTPFLLGPIGVI</sequence>
<dbReference type="GO" id="GO:0008270">
    <property type="term" value="F:zinc ion binding"/>
    <property type="evidence" value="ECO:0007669"/>
    <property type="project" value="UniProtKB-KW"/>
</dbReference>
<evidence type="ECO:0000256" key="4">
    <source>
        <dbReference type="ARBA" id="ARBA00023163"/>
    </source>
</evidence>
<dbReference type="PANTHER" id="PTHR44191">
    <property type="entry name" value="TRANSCRIPTION FACTOR KUA1"/>
    <property type="match status" value="1"/>
</dbReference>
<keyword evidence="6" id="KW-0862">Zinc</keyword>
<comment type="subcellular location">
    <subcellularLocation>
        <location evidence="1">Nucleus</location>
    </subcellularLocation>
</comment>
<dbReference type="FunFam" id="1.10.10.60:FF:000009">
    <property type="entry name" value="transcription factor MYB1R1"/>
    <property type="match status" value="1"/>
</dbReference>
<feature type="domain" description="Myb-like" evidence="7">
    <location>
        <begin position="95"/>
        <end position="147"/>
    </location>
</feature>
<gene>
    <name evidence="11" type="ORF">LIER_14305</name>
</gene>
<dbReference type="PROSITE" id="PS51293">
    <property type="entry name" value="SANT"/>
    <property type="match status" value="1"/>
</dbReference>
<evidence type="ECO:0000259" key="8">
    <source>
        <dbReference type="PROSITE" id="PS50158"/>
    </source>
</evidence>
<dbReference type="Proteomes" id="UP001454036">
    <property type="component" value="Unassembled WGS sequence"/>
</dbReference>
<keyword evidence="12" id="KW-1185">Reference proteome</keyword>
<evidence type="ECO:0000256" key="1">
    <source>
        <dbReference type="ARBA" id="ARBA00004123"/>
    </source>
</evidence>
<dbReference type="Pfam" id="PF00249">
    <property type="entry name" value="Myb_DNA-binding"/>
    <property type="match status" value="1"/>
</dbReference>
<evidence type="ECO:0000259" key="10">
    <source>
        <dbReference type="PROSITE" id="PS51294"/>
    </source>
</evidence>
<dbReference type="AlphaFoldDB" id="A0AAV3Q0X7"/>
<dbReference type="InterPro" id="IPR017884">
    <property type="entry name" value="SANT_dom"/>
</dbReference>
<proteinExistence type="predicted"/>
<dbReference type="NCBIfam" id="TIGR01557">
    <property type="entry name" value="myb_SHAQKYF"/>
    <property type="match status" value="1"/>
</dbReference>
<dbReference type="PROSITE" id="PS50158">
    <property type="entry name" value="ZF_CCHC"/>
    <property type="match status" value="1"/>
</dbReference>
<organism evidence="11 12">
    <name type="scientific">Lithospermum erythrorhizon</name>
    <name type="common">Purple gromwell</name>
    <name type="synonym">Lithospermum officinale var. erythrorhizon</name>
    <dbReference type="NCBI Taxonomy" id="34254"/>
    <lineage>
        <taxon>Eukaryota</taxon>
        <taxon>Viridiplantae</taxon>
        <taxon>Streptophyta</taxon>
        <taxon>Embryophyta</taxon>
        <taxon>Tracheophyta</taxon>
        <taxon>Spermatophyta</taxon>
        <taxon>Magnoliopsida</taxon>
        <taxon>eudicotyledons</taxon>
        <taxon>Gunneridae</taxon>
        <taxon>Pentapetalae</taxon>
        <taxon>asterids</taxon>
        <taxon>lamiids</taxon>
        <taxon>Boraginales</taxon>
        <taxon>Boraginaceae</taxon>
        <taxon>Boraginoideae</taxon>
        <taxon>Lithospermeae</taxon>
        <taxon>Lithospermum</taxon>
    </lineage>
</organism>
<keyword evidence="4" id="KW-0804">Transcription</keyword>
<evidence type="ECO:0000256" key="5">
    <source>
        <dbReference type="ARBA" id="ARBA00023242"/>
    </source>
</evidence>
<reference evidence="11 12" key="1">
    <citation type="submission" date="2024-01" db="EMBL/GenBank/DDBJ databases">
        <title>The complete chloroplast genome sequence of Lithospermum erythrorhizon: insights into the phylogenetic relationship among Boraginaceae species and the maternal lineages of purple gromwells.</title>
        <authorList>
            <person name="Okada T."/>
            <person name="Watanabe K."/>
        </authorList>
    </citation>
    <scope>NUCLEOTIDE SEQUENCE [LARGE SCALE GENOMIC DNA]</scope>
</reference>
<evidence type="ECO:0000259" key="7">
    <source>
        <dbReference type="PROSITE" id="PS50090"/>
    </source>
</evidence>
<dbReference type="GO" id="GO:0005634">
    <property type="term" value="C:nucleus"/>
    <property type="evidence" value="ECO:0007669"/>
    <property type="project" value="UniProtKB-SubCell"/>
</dbReference>
<dbReference type="GO" id="GO:0006355">
    <property type="term" value="P:regulation of DNA-templated transcription"/>
    <property type="evidence" value="ECO:0007669"/>
    <property type="project" value="UniProtKB-ARBA"/>
</dbReference>
<comment type="caution">
    <text evidence="11">The sequence shown here is derived from an EMBL/GenBank/DDBJ whole genome shotgun (WGS) entry which is preliminary data.</text>
</comment>
<dbReference type="CDD" id="cd00167">
    <property type="entry name" value="SANT"/>
    <property type="match status" value="1"/>
</dbReference>
<keyword evidence="6" id="KW-0863">Zinc-finger</keyword>